<comment type="caution">
    <text evidence="1">The sequence shown here is derived from an EMBL/GenBank/DDBJ whole genome shotgun (WGS) entry which is preliminary data.</text>
</comment>
<gene>
    <name evidence="1" type="ORF">NQ176_g9186</name>
</gene>
<accession>A0ACC1MQ71</accession>
<name>A0ACC1MQ71_9HYPO</name>
<proteinExistence type="predicted"/>
<keyword evidence="2" id="KW-1185">Reference proteome</keyword>
<organism evidence="1 2">
    <name type="scientific">Zarea fungicola</name>
    <dbReference type="NCBI Taxonomy" id="93591"/>
    <lineage>
        <taxon>Eukaryota</taxon>
        <taxon>Fungi</taxon>
        <taxon>Dikarya</taxon>
        <taxon>Ascomycota</taxon>
        <taxon>Pezizomycotina</taxon>
        <taxon>Sordariomycetes</taxon>
        <taxon>Hypocreomycetidae</taxon>
        <taxon>Hypocreales</taxon>
        <taxon>Cordycipitaceae</taxon>
        <taxon>Zarea</taxon>
    </lineage>
</organism>
<dbReference type="Proteomes" id="UP001143910">
    <property type="component" value="Unassembled WGS sequence"/>
</dbReference>
<reference evidence="1" key="1">
    <citation type="submission" date="2022-08" db="EMBL/GenBank/DDBJ databases">
        <title>Genome Sequence of Lecanicillium fungicola.</title>
        <authorList>
            <person name="Buettner E."/>
        </authorList>
    </citation>
    <scope>NUCLEOTIDE SEQUENCE</scope>
    <source>
        <strain evidence="1">Babe33</strain>
    </source>
</reference>
<evidence type="ECO:0000313" key="2">
    <source>
        <dbReference type="Proteomes" id="UP001143910"/>
    </source>
</evidence>
<evidence type="ECO:0000313" key="1">
    <source>
        <dbReference type="EMBL" id="KAJ2968424.1"/>
    </source>
</evidence>
<protein>
    <submittedName>
        <fullName evidence="1">Uncharacterized protein</fullName>
    </submittedName>
</protein>
<sequence length="272" mass="29594">MSLNGLDDPKVTQAFQAAAAEPGGWFLLKYASRDEIDILNNGTGGLSELRASLEEYDDESPLYGYIKYRRRNVILKYLPEDSSRLIQARVAVHFNFVCERFSPYDTIFEIDSASALTDTKLSAACSLHTASGSTSSSTSSRKKRLVEIAEEDEDDLPPSKRKSLLGDLDLEPPKTPADPSWNTDPVTLNADLASSPEQSKFSAQDTADPPTFVGADHRPSTSDSHDRSISSSSSAYPYGKPKVKLGPRPSHDVNIRPQTAGNFRPVSAIPAG</sequence>
<dbReference type="EMBL" id="JANJQO010002003">
    <property type="protein sequence ID" value="KAJ2968424.1"/>
    <property type="molecule type" value="Genomic_DNA"/>
</dbReference>